<evidence type="ECO:0000313" key="2">
    <source>
        <dbReference type="Proteomes" id="UP000063308"/>
    </source>
</evidence>
<protein>
    <submittedName>
        <fullName evidence="1">Uncharacterized protein</fullName>
    </submittedName>
</protein>
<gene>
    <name evidence="1" type="ORF">NK6_4963</name>
</gene>
<organism evidence="1 2">
    <name type="scientific">Bradyrhizobium diazoefficiens</name>
    <dbReference type="NCBI Taxonomy" id="1355477"/>
    <lineage>
        <taxon>Bacteria</taxon>
        <taxon>Pseudomonadati</taxon>
        <taxon>Pseudomonadota</taxon>
        <taxon>Alphaproteobacteria</taxon>
        <taxon>Hyphomicrobiales</taxon>
        <taxon>Nitrobacteraceae</taxon>
        <taxon>Bradyrhizobium</taxon>
    </lineage>
</organism>
<proteinExistence type="predicted"/>
<sequence>MKILGVPLEQSQTMTIQNEFERRVILLAALREFLMHA</sequence>
<name>A0A0E4FUB9_9BRAD</name>
<accession>A0A0E4FUB9</accession>
<dbReference type="EMBL" id="AP014685">
    <property type="protein sequence ID" value="BAR58122.1"/>
    <property type="molecule type" value="Genomic_DNA"/>
</dbReference>
<reference evidence="1 2" key="1">
    <citation type="submission" date="2014-11" db="EMBL/GenBank/DDBJ databases">
        <title>Symbiosis island explosion on the genome of extra-slow-growing strains of soybean bradyrhizobia with massive insertion sequences.</title>
        <authorList>
            <person name="Iida T."/>
            <person name="Minamisawa K."/>
        </authorList>
    </citation>
    <scope>NUCLEOTIDE SEQUENCE [LARGE SCALE GENOMIC DNA]</scope>
    <source>
        <strain evidence="1 2">NK6</strain>
    </source>
</reference>
<evidence type="ECO:0000313" key="1">
    <source>
        <dbReference type="EMBL" id="BAR58122.1"/>
    </source>
</evidence>
<dbReference type="AlphaFoldDB" id="A0A0E4FUB9"/>
<dbReference type="Proteomes" id="UP000063308">
    <property type="component" value="Chromosome"/>
</dbReference>